<evidence type="ECO:0000313" key="4">
    <source>
        <dbReference type="Proteomes" id="UP001519332"/>
    </source>
</evidence>
<dbReference type="InterPro" id="IPR036388">
    <property type="entry name" value="WH-like_DNA-bd_sf"/>
</dbReference>
<dbReference type="EMBL" id="JAGINW010000001">
    <property type="protein sequence ID" value="MBP2327276.1"/>
    <property type="molecule type" value="Genomic_DNA"/>
</dbReference>
<dbReference type="PANTHER" id="PTHR33169">
    <property type="entry name" value="PADR-FAMILY TRANSCRIPTIONAL REGULATOR"/>
    <property type="match status" value="1"/>
</dbReference>
<dbReference type="RefSeq" id="WP_209644248.1">
    <property type="nucleotide sequence ID" value="NZ_JAGINW010000001.1"/>
</dbReference>
<feature type="coiled-coil region" evidence="1">
    <location>
        <begin position="112"/>
        <end position="139"/>
    </location>
</feature>
<protein>
    <submittedName>
        <fullName evidence="3">DNA-binding PadR family transcriptional regulator</fullName>
    </submittedName>
</protein>
<gene>
    <name evidence="3" type="ORF">JOF56_007661</name>
</gene>
<keyword evidence="3" id="KW-0238">DNA-binding</keyword>
<dbReference type="InterPro" id="IPR052509">
    <property type="entry name" value="Metal_resp_DNA-bind_regulator"/>
</dbReference>
<sequence>MAVLMILAEEPMHPYGLRQRIREWGKDQVVNVTQNNAIYQIIERLERSGLIAVQETARNERRPERTVYKATPEGVRTARSWLLGMLSTPSMEYPEFPAALAFLAAIPDEEKLRTLTERVKALEETLAKMKADIQNDIEAYPGGLDRIYVVEIEYMQAMLEAELRWVRELVDDLRAGVVDSPPRSVPADD</sequence>
<dbReference type="SUPFAM" id="SSF46785">
    <property type="entry name" value="Winged helix' DNA-binding domain"/>
    <property type="match status" value="1"/>
</dbReference>
<dbReference type="Proteomes" id="UP001519332">
    <property type="component" value="Unassembled WGS sequence"/>
</dbReference>
<feature type="domain" description="Transcription regulator PadR N-terminal" evidence="2">
    <location>
        <begin position="3"/>
        <end position="77"/>
    </location>
</feature>
<comment type="caution">
    <text evidence="3">The sequence shown here is derived from an EMBL/GenBank/DDBJ whole genome shotgun (WGS) entry which is preliminary data.</text>
</comment>
<proteinExistence type="predicted"/>
<reference evidence="3 4" key="1">
    <citation type="submission" date="2021-03" db="EMBL/GenBank/DDBJ databases">
        <title>Sequencing the genomes of 1000 actinobacteria strains.</title>
        <authorList>
            <person name="Klenk H.-P."/>
        </authorList>
    </citation>
    <scope>NUCLEOTIDE SEQUENCE [LARGE SCALE GENOMIC DNA]</scope>
    <source>
        <strain evidence="3 4">DSM 46670</strain>
    </source>
</reference>
<dbReference type="Gene3D" id="1.10.10.10">
    <property type="entry name" value="Winged helix-like DNA-binding domain superfamily/Winged helix DNA-binding domain"/>
    <property type="match status" value="1"/>
</dbReference>
<dbReference type="Pfam" id="PF03551">
    <property type="entry name" value="PadR"/>
    <property type="match status" value="1"/>
</dbReference>
<keyword evidence="4" id="KW-1185">Reference proteome</keyword>
<evidence type="ECO:0000313" key="3">
    <source>
        <dbReference type="EMBL" id="MBP2327276.1"/>
    </source>
</evidence>
<evidence type="ECO:0000259" key="2">
    <source>
        <dbReference type="Pfam" id="PF03551"/>
    </source>
</evidence>
<accession>A0ABS4TS92</accession>
<organism evidence="3 4">
    <name type="scientific">Kibdelosporangium banguiense</name>
    <dbReference type="NCBI Taxonomy" id="1365924"/>
    <lineage>
        <taxon>Bacteria</taxon>
        <taxon>Bacillati</taxon>
        <taxon>Actinomycetota</taxon>
        <taxon>Actinomycetes</taxon>
        <taxon>Pseudonocardiales</taxon>
        <taxon>Pseudonocardiaceae</taxon>
        <taxon>Kibdelosporangium</taxon>
    </lineage>
</organism>
<dbReference type="GO" id="GO:0003677">
    <property type="term" value="F:DNA binding"/>
    <property type="evidence" value="ECO:0007669"/>
    <property type="project" value="UniProtKB-KW"/>
</dbReference>
<dbReference type="PANTHER" id="PTHR33169:SF14">
    <property type="entry name" value="TRANSCRIPTIONAL REGULATOR RV3488"/>
    <property type="match status" value="1"/>
</dbReference>
<name>A0ABS4TS92_9PSEU</name>
<dbReference type="InterPro" id="IPR005149">
    <property type="entry name" value="Tscrpt_reg_PadR_N"/>
</dbReference>
<dbReference type="InterPro" id="IPR036390">
    <property type="entry name" value="WH_DNA-bd_sf"/>
</dbReference>
<evidence type="ECO:0000256" key="1">
    <source>
        <dbReference type="SAM" id="Coils"/>
    </source>
</evidence>
<keyword evidence="1" id="KW-0175">Coiled coil</keyword>